<sequence>MKSPISRFTVSGNSMYPTLKEGQDVLSINWFVNPKVGDIIVLKYLGRELIKRIEKIEGEHVFVVGDNHDESTDSRHFGSINIDNIVGKVVYGPNDIPCTNCDSPVIGIYGRKDAICQNCGFKLSCCGEP</sequence>
<gene>
    <name evidence="7" type="ORF">A3J13_00820</name>
</gene>
<name>A0A1F5MH56_9BACT</name>
<dbReference type="Proteomes" id="UP000183317">
    <property type="component" value="Unassembled WGS sequence"/>
</dbReference>
<comment type="similarity">
    <text evidence="2">Belongs to the peptidase S26 family.</text>
</comment>
<evidence type="ECO:0000256" key="3">
    <source>
        <dbReference type="ARBA" id="ARBA00013208"/>
    </source>
</evidence>
<dbReference type="PANTHER" id="PTHR43390">
    <property type="entry name" value="SIGNAL PEPTIDASE I"/>
    <property type="match status" value="1"/>
</dbReference>
<dbReference type="PRINTS" id="PR00727">
    <property type="entry name" value="LEADERPTASE"/>
</dbReference>
<dbReference type="InterPro" id="IPR000223">
    <property type="entry name" value="Pept_S26A_signal_pept_1"/>
</dbReference>
<dbReference type="Gene3D" id="2.10.109.10">
    <property type="entry name" value="Umud Fragment, subunit A"/>
    <property type="match status" value="1"/>
</dbReference>
<dbReference type="CDD" id="cd06530">
    <property type="entry name" value="S26_SPase_I"/>
    <property type="match status" value="1"/>
</dbReference>
<reference evidence="7 8" key="1">
    <citation type="journal article" date="2016" name="Nat. Commun.">
        <title>Thousands of microbial genomes shed light on interconnected biogeochemical processes in an aquifer system.</title>
        <authorList>
            <person name="Anantharaman K."/>
            <person name="Brown C.T."/>
            <person name="Hug L.A."/>
            <person name="Sharon I."/>
            <person name="Castelle C.J."/>
            <person name="Probst A.J."/>
            <person name="Thomas B.C."/>
            <person name="Singh A."/>
            <person name="Wilkins M.J."/>
            <person name="Karaoz U."/>
            <person name="Brodie E.L."/>
            <person name="Williams K.H."/>
            <person name="Hubbard S.S."/>
            <person name="Banfield J.F."/>
        </authorList>
    </citation>
    <scope>NUCLEOTIDE SEQUENCE [LARGE SCALE GENOMIC DNA]</scope>
</reference>
<dbReference type="InterPro" id="IPR019533">
    <property type="entry name" value="Peptidase_S26"/>
</dbReference>
<feature type="domain" description="Peptidase S26" evidence="6">
    <location>
        <begin position="56"/>
        <end position="90"/>
    </location>
</feature>
<dbReference type="GO" id="GO:0009003">
    <property type="term" value="F:signal peptidase activity"/>
    <property type="evidence" value="ECO:0007669"/>
    <property type="project" value="UniProtKB-EC"/>
</dbReference>
<evidence type="ECO:0000256" key="1">
    <source>
        <dbReference type="ARBA" id="ARBA00000677"/>
    </source>
</evidence>
<dbReference type="InterPro" id="IPR019756">
    <property type="entry name" value="Pept_S26A_signal_pept_1_Ser-AS"/>
</dbReference>
<dbReference type="PANTHER" id="PTHR43390:SF1">
    <property type="entry name" value="CHLOROPLAST PROCESSING PEPTIDASE"/>
    <property type="match status" value="1"/>
</dbReference>
<evidence type="ECO:0000256" key="2">
    <source>
        <dbReference type="ARBA" id="ARBA00009370"/>
    </source>
</evidence>
<comment type="catalytic activity">
    <reaction evidence="1">
        <text>Cleavage of hydrophobic, N-terminal signal or leader sequences from secreted and periplasmic proteins.</text>
        <dbReference type="EC" id="3.4.21.89"/>
    </reaction>
</comment>
<dbReference type="SUPFAM" id="SSF51306">
    <property type="entry name" value="LexA/Signal peptidase"/>
    <property type="match status" value="1"/>
</dbReference>
<dbReference type="AlphaFoldDB" id="A0A1F5MH56"/>
<protein>
    <recommendedName>
        <fullName evidence="3">signal peptidase I</fullName>
        <ecNumber evidence="3">3.4.21.89</ecNumber>
    </recommendedName>
</protein>
<dbReference type="EC" id="3.4.21.89" evidence="3"/>
<dbReference type="PROSITE" id="PS00761">
    <property type="entry name" value="SPASE_I_3"/>
    <property type="match status" value="1"/>
</dbReference>
<dbReference type="InterPro" id="IPR019758">
    <property type="entry name" value="Pept_S26A_signal_pept_1_CS"/>
</dbReference>
<dbReference type="InterPro" id="IPR036286">
    <property type="entry name" value="LexA/Signal_pep-like_sf"/>
</dbReference>
<dbReference type="GO" id="GO:0004252">
    <property type="term" value="F:serine-type endopeptidase activity"/>
    <property type="evidence" value="ECO:0007669"/>
    <property type="project" value="InterPro"/>
</dbReference>
<dbReference type="EMBL" id="MFDU01000002">
    <property type="protein sequence ID" value="OGE64695.1"/>
    <property type="molecule type" value="Genomic_DNA"/>
</dbReference>
<keyword evidence="5" id="KW-0378">Hydrolase</keyword>
<organism evidence="7 8">
    <name type="scientific">Candidatus Daviesbacteria bacterium RIFCSPLOWO2_02_FULL_36_8</name>
    <dbReference type="NCBI Taxonomy" id="1797793"/>
    <lineage>
        <taxon>Bacteria</taxon>
        <taxon>Candidatus Daviesiibacteriota</taxon>
    </lineage>
</organism>
<evidence type="ECO:0000256" key="5">
    <source>
        <dbReference type="ARBA" id="ARBA00022801"/>
    </source>
</evidence>
<proteinExistence type="inferred from homology"/>
<evidence type="ECO:0000256" key="4">
    <source>
        <dbReference type="ARBA" id="ARBA00022670"/>
    </source>
</evidence>
<accession>A0A1F5MH56</accession>
<comment type="caution">
    <text evidence="7">The sequence shown here is derived from an EMBL/GenBank/DDBJ whole genome shotgun (WGS) entry which is preliminary data.</text>
</comment>
<evidence type="ECO:0000313" key="7">
    <source>
        <dbReference type="EMBL" id="OGE64695.1"/>
    </source>
</evidence>
<evidence type="ECO:0000313" key="8">
    <source>
        <dbReference type="Proteomes" id="UP000183317"/>
    </source>
</evidence>
<dbReference type="GO" id="GO:0006465">
    <property type="term" value="P:signal peptide processing"/>
    <property type="evidence" value="ECO:0007669"/>
    <property type="project" value="InterPro"/>
</dbReference>
<dbReference type="PROSITE" id="PS00501">
    <property type="entry name" value="SPASE_I_1"/>
    <property type="match status" value="1"/>
</dbReference>
<dbReference type="Pfam" id="PF10502">
    <property type="entry name" value="Peptidase_S26"/>
    <property type="match status" value="1"/>
</dbReference>
<evidence type="ECO:0000259" key="6">
    <source>
        <dbReference type="Pfam" id="PF10502"/>
    </source>
</evidence>
<keyword evidence="4" id="KW-0645">Protease</keyword>
<dbReference type="GO" id="GO:0016020">
    <property type="term" value="C:membrane"/>
    <property type="evidence" value="ECO:0007669"/>
    <property type="project" value="InterPro"/>
</dbReference>